<gene>
    <name evidence="1" type="ORF">LCGC14_1328790</name>
</gene>
<accession>A0A0F9L364</accession>
<dbReference type="EMBL" id="LAZR01008005">
    <property type="protein sequence ID" value="KKM81541.1"/>
    <property type="molecule type" value="Genomic_DNA"/>
</dbReference>
<name>A0A0F9L364_9ZZZZ</name>
<dbReference type="AlphaFoldDB" id="A0A0F9L364"/>
<reference evidence="1" key="1">
    <citation type="journal article" date="2015" name="Nature">
        <title>Complex archaea that bridge the gap between prokaryotes and eukaryotes.</title>
        <authorList>
            <person name="Spang A."/>
            <person name="Saw J.H."/>
            <person name="Jorgensen S.L."/>
            <person name="Zaremba-Niedzwiedzka K."/>
            <person name="Martijn J."/>
            <person name="Lind A.E."/>
            <person name="van Eijk R."/>
            <person name="Schleper C."/>
            <person name="Guy L."/>
            <person name="Ettema T.J."/>
        </authorList>
    </citation>
    <scope>NUCLEOTIDE SEQUENCE</scope>
</reference>
<evidence type="ECO:0000313" key="1">
    <source>
        <dbReference type="EMBL" id="KKM81541.1"/>
    </source>
</evidence>
<proteinExistence type="predicted"/>
<sequence length="53" mass="6081">MKLLVKTILRPSDEKEPEKIAFISCIMSEENVPYSSRVCCMYTTKNAINTKIL</sequence>
<comment type="caution">
    <text evidence="1">The sequence shown here is derived from an EMBL/GenBank/DDBJ whole genome shotgun (WGS) entry which is preliminary data.</text>
</comment>
<organism evidence="1">
    <name type="scientific">marine sediment metagenome</name>
    <dbReference type="NCBI Taxonomy" id="412755"/>
    <lineage>
        <taxon>unclassified sequences</taxon>
        <taxon>metagenomes</taxon>
        <taxon>ecological metagenomes</taxon>
    </lineage>
</organism>
<protein>
    <submittedName>
        <fullName evidence="1">Uncharacterized protein</fullName>
    </submittedName>
</protein>